<evidence type="ECO:0000256" key="1">
    <source>
        <dbReference type="SAM" id="MobiDB-lite"/>
    </source>
</evidence>
<sequence>MNDPTPSRSKTNRAYHQKKKRKAQACFITGAWTSLLELGLQGVH</sequence>
<feature type="region of interest" description="Disordered" evidence="1">
    <location>
        <begin position="1"/>
        <end position="21"/>
    </location>
</feature>
<reference evidence="2" key="1">
    <citation type="submission" date="2014-11" db="EMBL/GenBank/DDBJ databases">
        <authorList>
            <person name="Amaro Gonzalez C."/>
        </authorList>
    </citation>
    <scope>NUCLEOTIDE SEQUENCE</scope>
</reference>
<feature type="compositionally biased region" description="Basic residues" evidence="1">
    <location>
        <begin position="10"/>
        <end position="21"/>
    </location>
</feature>
<reference evidence="2" key="2">
    <citation type="journal article" date="2015" name="Fish Shellfish Immunol.">
        <title>Early steps in the European eel (Anguilla anguilla)-Vibrio vulnificus interaction in the gills: Role of the RtxA13 toxin.</title>
        <authorList>
            <person name="Callol A."/>
            <person name="Pajuelo D."/>
            <person name="Ebbesson L."/>
            <person name="Teles M."/>
            <person name="MacKenzie S."/>
            <person name="Amaro C."/>
        </authorList>
    </citation>
    <scope>NUCLEOTIDE SEQUENCE</scope>
</reference>
<evidence type="ECO:0000313" key="2">
    <source>
        <dbReference type="EMBL" id="JAH02326.1"/>
    </source>
</evidence>
<protein>
    <submittedName>
        <fullName evidence="2">Uncharacterized protein</fullName>
    </submittedName>
</protein>
<dbReference type="EMBL" id="GBXM01106251">
    <property type="protein sequence ID" value="JAH02326.1"/>
    <property type="molecule type" value="Transcribed_RNA"/>
</dbReference>
<proteinExistence type="predicted"/>
<accession>A0A0E9PCF3</accession>
<organism evidence="2">
    <name type="scientific">Anguilla anguilla</name>
    <name type="common">European freshwater eel</name>
    <name type="synonym">Muraena anguilla</name>
    <dbReference type="NCBI Taxonomy" id="7936"/>
    <lineage>
        <taxon>Eukaryota</taxon>
        <taxon>Metazoa</taxon>
        <taxon>Chordata</taxon>
        <taxon>Craniata</taxon>
        <taxon>Vertebrata</taxon>
        <taxon>Euteleostomi</taxon>
        <taxon>Actinopterygii</taxon>
        <taxon>Neopterygii</taxon>
        <taxon>Teleostei</taxon>
        <taxon>Anguilliformes</taxon>
        <taxon>Anguillidae</taxon>
        <taxon>Anguilla</taxon>
    </lineage>
</organism>
<dbReference type="AlphaFoldDB" id="A0A0E9PCF3"/>
<name>A0A0E9PCF3_ANGAN</name>